<dbReference type="Gene3D" id="3.30.160.60">
    <property type="entry name" value="Classic Zinc Finger"/>
    <property type="match status" value="2"/>
</dbReference>
<keyword evidence="3 5" id="KW-0863">Zinc-finger</keyword>
<dbReference type="PROSITE" id="PS00028">
    <property type="entry name" value="ZINC_FINGER_C2H2_1"/>
    <property type="match status" value="2"/>
</dbReference>
<evidence type="ECO:0000256" key="3">
    <source>
        <dbReference type="ARBA" id="ARBA00022771"/>
    </source>
</evidence>
<evidence type="ECO:0000256" key="6">
    <source>
        <dbReference type="SAM" id="MobiDB-lite"/>
    </source>
</evidence>
<evidence type="ECO:0000256" key="2">
    <source>
        <dbReference type="ARBA" id="ARBA00022737"/>
    </source>
</evidence>
<organism evidence="8 9">
    <name type="scientific">Cinara cedri</name>
    <dbReference type="NCBI Taxonomy" id="506608"/>
    <lineage>
        <taxon>Eukaryota</taxon>
        <taxon>Metazoa</taxon>
        <taxon>Ecdysozoa</taxon>
        <taxon>Arthropoda</taxon>
        <taxon>Hexapoda</taxon>
        <taxon>Insecta</taxon>
        <taxon>Pterygota</taxon>
        <taxon>Neoptera</taxon>
        <taxon>Paraneoptera</taxon>
        <taxon>Hemiptera</taxon>
        <taxon>Sternorrhyncha</taxon>
        <taxon>Aphidomorpha</taxon>
        <taxon>Aphidoidea</taxon>
        <taxon>Aphididae</taxon>
        <taxon>Lachninae</taxon>
        <taxon>Cinara</taxon>
    </lineage>
</organism>
<protein>
    <submittedName>
        <fullName evidence="8">Zinc finger C2H2-type</fullName>
    </submittedName>
</protein>
<dbReference type="GO" id="GO:0005634">
    <property type="term" value="C:nucleus"/>
    <property type="evidence" value="ECO:0007669"/>
    <property type="project" value="TreeGrafter"/>
</dbReference>
<evidence type="ECO:0000313" key="9">
    <source>
        <dbReference type="Proteomes" id="UP000325440"/>
    </source>
</evidence>
<feature type="region of interest" description="Disordered" evidence="6">
    <location>
        <begin position="109"/>
        <end position="143"/>
    </location>
</feature>
<feature type="compositionally biased region" description="Low complexity" evidence="6">
    <location>
        <begin position="114"/>
        <end position="123"/>
    </location>
</feature>
<keyword evidence="9" id="KW-1185">Reference proteome</keyword>
<evidence type="ECO:0000256" key="4">
    <source>
        <dbReference type="ARBA" id="ARBA00022833"/>
    </source>
</evidence>
<sequence>MAVFLLNECKFNNCGLCFKNLYDLIQHIEDNHIDTDPKPIELIDRTEQQCLPLSCVMRFFGENVDKTVIEPAEPVIQPKTSILPSTPNIFHRPLRTGYESDKGEVENLDHIGDSSDSWSTTSDAIDDAHKNSPNLQQKTKSEQPIRPFACPVPGCTKRYKNVNGIKYHVKNGHTNGKIHKKYKCHCGKSYVSIQGLKSHANSMHAGTKMTWLTMHNGETIQVPATPLSPDTVPIRAVTLKHVPRTTADANLPPKTFVYISYPNCSFKYINYIKDSK</sequence>
<dbReference type="PANTHER" id="PTHR23057">
    <property type="entry name" value="JUXTAPOSED WITH ANOTHER ZINC FINGER PROTEIN 1"/>
    <property type="match status" value="1"/>
</dbReference>
<dbReference type="SMART" id="SM00355">
    <property type="entry name" value="ZnF_C2H2"/>
    <property type="match status" value="3"/>
</dbReference>
<keyword evidence="4" id="KW-0862">Zinc</keyword>
<dbReference type="AlphaFoldDB" id="A0A5E4MS89"/>
<evidence type="ECO:0000256" key="5">
    <source>
        <dbReference type="PROSITE-ProRule" id="PRU00042"/>
    </source>
</evidence>
<dbReference type="InterPro" id="IPR036236">
    <property type="entry name" value="Znf_C2H2_sf"/>
</dbReference>
<keyword evidence="1" id="KW-0479">Metal-binding</keyword>
<evidence type="ECO:0000259" key="7">
    <source>
        <dbReference type="PROSITE" id="PS50157"/>
    </source>
</evidence>
<reference evidence="8 9" key="1">
    <citation type="submission" date="2019-08" db="EMBL/GenBank/DDBJ databases">
        <authorList>
            <person name="Alioto T."/>
            <person name="Alioto T."/>
            <person name="Gomez Garrido J."/>
        </authorList>
    </citation>
    <scope>NUCLEOTIDE SEQUENCE [LARGE SCALE GENOMIC DNA]</scope>
</reference>
<dbReference type="InterPro" id="IPR051580">
    <property type="entry name" value="ZnF-Chromatin_assoc"/>
</dbReference>
<feature type="domain" description="C2H2-type" evidence="7">
    <location>
        <begin position="148"/>
        <end position="178"/>
    </location>
</feature>
<evidence type="ECO:0000256" key="1">
    <source>
        <dbReference type="ARBA" id="ARBA00022723"/>
    </source>
</evidence>
<dbReference type="Proteomes" id="UP000325440">
    <property type="component" value="Unassembled WGS sequence"/>
</dbReference>
<dbReference type="PANTHER" id="PTHR23057:SF0">
    <property type="entry name" value="JUXTAPOSED WITH ANOTHER ZINC FINGER PROTEIN 1"/>
    <property type="match status" value="1"/>
</dbReference>
<dbReference type="PROSITE" id="PS50157">
    <property type="entry name" value="ZINC_FINGER_C2H2_2"/>
    <property type="match status" value="3"/>
</dbReference>
<dbReference type="OrthoDB" id="3269380at2759"/>
<dbReference type="InterPro" id="IPR013087">
    <property type="entry name" value="Znf_C2H2_type"/>
</dbReference>
<gene>
    <name evidence="8" type="ORF">CINCED_3A010803</name>
</gene>
<dbReference type="GO" id="GO:0008270">
    <property type="term" value="F:zinc ion binding"/>
    <property type="evidence" value="ECO:0007669"/>
    <property type="project" value="UniProtKB-KW"/>
</dbReference>
<name>A0A5E4MS89_9HEMI</name>
<feature type="domain" description="C2H2-type" evidence="7">
    <location>
        <begin position="7"/>
        <end position="37"/>
    </location>
</feature>
<feature type="domain" description="C2H2-type" evidence="7">
    <location>
        <begin position="182"/>
        <end position="209"/>
    </location>
</feature>
<dbReference type="EMBL" id="CABPRJ010000996">
    <property type="protein sequence ID" value="VVC34474.1"/>
    <property type="molecule type" value="Genomic_DNA"/>
</dbReference>
<accession>A0A5E4MS89</accession>
<evidence type="ECO:0000313" key="8">
    <source>
        <dbReference type="EMBL" id="VVC34474.1"/>
    </source>
</evidence>
<dbReference type="SUPFAM" id="SSF57667">
    <property type="entry name" value="beta-beta-alpha zinc fingers"/>
    <property type="match status" value="2"/>
</dbReference>
<proteinExistence type="predicted"/>
<keyword evidence="2" id="KW-0677">Repeat</keyword>